<sequence length="80" mass="8676">MSLSRHVIKASFQSLHEYREKASALANAALTVMREQRENQPPSDGELIVGVLLGLLERRDDLLDAEAGLGSMLDRVASGA</sequence>
<keyword evidence="2" id="KW-1185">Reference proteome</keyword>
<comment type="caution">
    <text evidence="1">The sequence shown here is derived from an EMBL/GenBank/DDBJ whole genome shotgun (WGS) entry which is preliminary data.</text>
</comment>
<reference evidence="1 2" key="1">
    <citation type="submission" date="2018-08" db="EMBL/GenBank/DDBJ databases">
        <title>Hydrogenophaga sp. LA-38 isolated from sludge.</title>
        <authorList>
            <person name="Im W.-T."/>
        </authorList>
    </citation>
    <scope>NUCLEOTIDE SEQUENCE [LARGE SCALE GENOMIC DNA]</scope>
    <source>
        <strain evidence="1 2">LA-38</strain>
    </source>
</reference>
<dbReference type="Proteomes" id="UP000261931">
    <property type="component" value="Unassembled WGS sequence"/>
</dbReference>
<gene>
    <name evidence="1" type="ORF">DY262_15480</name>
</gene>
<dbReference type="AlphaFoldDB" id="A0A372EGP9"/>
<proteinExistence type="predicted"/>
<organism evidence="1 2">
    <name type="scientific">Hydrogenophaga borbori</name>
    <dbReference type="NCBI Taxonomy" id="2294117"/>
    <lineage>
        <taxon>Bacteria</taxon>
        <taxon>Pseudomonadati</taxon>
        <taxon>Pseudomonadota</taxon>
        <taxon>Betaproteobacteria</taxon>
        <taxon>Burkholderiales</taxon>
        <taxon>Comamonadaceae</taxon>
        <taxon>Hydrogenophaga</taxon>
    </lineage>
</organism>
<accession>A0A372EGP9</accession>
<dbReference type="RefSeq" id="WP_116960011.1">
    <property type="nucleotide sequence ID" value="NZ_QVLS01000010.1"/>
</dbReference>
<protein>
    <submittedName>
        <fullName evidence="1">Uncharacterized protein</fullName>
    </submittedName>
</protein>
<name>A0A372EGP9_9BURK</name>
<dbReference type="EMBL" id="QVLS01000010">
    <property type="protein sequence ID" value="RFP77605.1"/>
    <property type="molecule type" value="Genomic_DNA"/>
</dbReference>
<evidence type="ECO:0000313" key="1">
    <source>
        <dbReference type="EMBL" id="RFP77605.1"/>
    </source>
</evidence>
<evidence type="ECO:0000313" key="2">
    <source>
        <dbReference type="Proteomes" id="UP000261931"/>
    </source>
</evidence>